<accession>A0A2S9XJX3</accession>
<protein>
    <submittedName>
        <fullName evidence="2">Uncharacterized protein</fullName>
    </submittedName>
</protein>
<sequence>MSSDHDGGVGEAPTADPGEGAIAFVDAATRVSRPSAFDGWYYKIEDTIGQGTIGMGVCFIVFMVILLAAMWFSPI</sequence>
<name>A0A2S9XJX3_9BACT</name>
<proteinExistence type="predicted"/>
<keyword evidence="3" id="KW-1185">Reference proteome</keyword>
<dbReference type="OrthoDB" id="9904459at2"/>
<evidence type="ECO:0000256" key="1">
    <source>
        <dbReference type="SAM" id="Phobius"/>
    </source>
</evidence>
<feature type="transmembrane region" description="Helical" evidence="1">
    <location>
        <begin position="53"/>
        <end position="72"/>
    </location>
</feature>
<gene>
    <name evidence="2" type="ORF">ENSA5_44410</name>
</gene>
<reference evidence="2 3" key="1">
    <citation type="submission" date="2018-03" db="EMBL/GenBank/DDBJ databases">
        <title>Draft Genome Sequences of the Obligatory Marine Myxobacteria Enhygromyxa salina SWB005.</title>
        <authorList>
            <person name="Poehlein A."/>
            <person name="Moghaddam J.A."/>
            <person name="Harms H."/>
            <person name="Alanjari M."/>
            <person name="Koenig G.M."/>
            <person name="Daniel R."/>
            <person name="Schaeberle T.F."/>
        </authorList>
    </citation>
    <scope>NUCLEOTIDE SEQUENCE [LARGE SCALE GENOMIC DNA]</scope>
    <source>
        <strain evidence="2 3">SWB005</strain>
    </source>
</reference>
<evidence type="ECO:0000313" key="3">
    <source>
        <dbReference type="Proteomes" id="UP000237968"/>
    </source>
</evidence>
<keyword evidence="1" id="KW-0812">Transmembrane</keyword>
<dbReference type="AlphaFoldDB" id="A0A2S9XJX3"/>
<keyword evidence="1" id="KW-0472">Membrane</keyword>
<dbReference type="EMBL" id="PVNK01000190">
    <property type="protein sequence ID" value="PRP93174.1"/>
    <property type="molecule type" value="Genomic_DNA"/>
</dbReference>
<keyword evidence="1" id="KW-1133">Transmembrane helix</keyword>
<evidence type="ECO:0000313" key="2">
    <source>
        <dbReference type="EMBL" id="PRP93174.1"/>
    </source>
</evidence>
<dbReference type="RefSeq" id="WP_106393717.1">
    <property type="nucleotide sequence ID" value="NZ_PVNK01000190.1"/>
</dbReference>
<organism evidence="2 3">
    <name type="scientific">Enhygromyxa salina</name>
    <dbReference type="NCBI Taxonomy" id="215803"/>
    <lineage>
        <taxon>Bacteria</taxon>
        <taxon>Pseudomonadati</taxon>
        <taxon>Myxococcota</taxon>
        <taxon>Polyangia</taxon>
        <taxon>Nannocystales</taxon>
        <taxon>Nannocystaceae</taxon>
        <taxon>Enhygromyxa</taxon>
    </lineage>
</organism>
<dbReference type="Proteomes" id="UP000237968">
    <property type="component" value="Unassembled WGS sequence"/>
</dbReference>
<comment type="caution">
    <text evidence="2">The sequence shown here is derived from an EMBL/GenBank/DDBJ whole genome shotgun (WGS) entry which is preliminary data.</text>
</comment>